<dbReference type="EMBL" id="JQIF01000023">
    <property type="protein sequence ID" value="KGJ54121.1"/>
    <property type="molecule type" value="Genomic_DNA"/>
</dbReference>
<proteinExistence type="predicted"/>
<dbReference type="AlphaFoldDB" id="A0A099I948"/>
<evidence type="ECO:0000313" key="1">
    <source>
        <dbReference type="EMBL" id="KGJ54121.1"/>
    </source>
</evidence>
<protein>
    <submittedName>
        <fullName evidence="1">Uncharacterized protein</fullName>
    </submittedName>
</protein>
<comment type="caution">
    <text evidence="1">The sequence shown here is derived from an EMBL/GenBank/DDBJ whole genome shotgun (WGS) entry which is preliminary data.</text>
</comment>
<accession>A0A099I948</accession>
<name>A0A099I948_CLOIN</name>
<gene>
    <name evidence="1" type="ORF">CIAN88_06160</name>
</gene>
<organism evidence="1 2">
    <name type="scientific">Clostridium innocuum</name>
    <dbReference type="NCBI Taxonomy" id="1522"/>
    <lineage>
        <taxon>Bacteria</taxon>
        <taxon>Bacillati</taxon>
        <taxon>Bacillota</taxon>
        <taxon>Clostridia</taxon>
        <taxon>Eubacteriales</taxon>
        <taxon>Clostridiaceae</taxon>
        <taxon>Clostridium</taxon>
    </lineage>
</organism>
<evidence type="ECO:0000313" key="2">
    <source>
        <dbReference type="Proteomes" id="UP000030008"/>
    </source>
</evidence>
<sequence>MLEDKEKHLKFRIWVSVICMVCLCGCSSAGEKPEIEVTQQPVVMESHTKALLDKQILSFSLTQPVSEGYSVAYEGNCVINADGTLDRENEVTVFTSIMKENTVLANDTKHIGIANIDSTLTIQDENTLLLITTVHYDDPDGDVIFHYLEHMTLAVKQNKGTYHIEITEVTMA</sequence>
<dbReference type="RefSeq" id="WP_044904644.1">
    <property type="nucleotide sequence ID" value="NZ_JQIF01000023.1"/>
</dbReference>
<reference evidence="1 2" key="1">
    <citation type="submission" date="2014-08" db="EMBL/GenBank/DDBJ databases">
        <title>Clostridium innocuum, an unnegligible vancomycin-resistant pathogen causing extra-intestinal infections.</title>
        <authorList>
            <person name="Feng Y."/>
            <person name="Chiu C.-H."/>
        </authorList>
    </citation>
    <scope>NUCLEOTIDE SEQUENCE [LARGE SCALE GENOMIC DNA]</scope>
    <source>
        <strain evidence="1 2">AN88</strain>
    </source>
</reference>
<dbReference type="Proteomes" id="UP000030008">
    <property type="component" value="Unassembled WGS sequence"/>
</dbReference>